<reference evidence="6" key="1">
    <citation type="journal article" date="2019" name="Int. J. Syst. Evol. Microbiol.">
        <title>The Global Catalogue of Microorganisms (GCM) 10K type strain sequencing project: providing services to taxonomists for standard genome sequencing and annotation.</title>
        <authorList>
            <consortium name="The Broad Institute Genomics Platform"/>
            <consortium name="The Broad Institute Genome Sequencing Center for Infectious Disease"/>
            <person name="Wu L."/>
            <person name="Ma J."/>
        </authorList>
    </citation>
    <scope>NUCLEOTIDE SEQUENCE [LARGE SCALE GENOMIC DNA]</scope>
    <source>
        <strain evidence="6">JCM 16925</strain>
    </source>
</reference>
<accession>A0ABP7V892</accession>
<evidence type="ECO:0000256" key="3">
    <source>
        <dbReference type="ARBA" id="ARBA00023163"/>
    </source>
</evidence>
<dbReference type="PANTHER" id="PTHR33154:SF32">
    <property type="entry name" value="TRANSCRIPTIONAL REGULATORY PROTEIN"/>
    <property type="match status" value="1"/>
</dbReference>
<dbReference type="PANTHER" id="PTHR33154">
    <property type="entry name" value="TRANSCRIPTIONAL REGULATOR, ARSR FAMILY"/>
    <property type="match status" value="1"/>
</dbReference>
<sequence>MRTRPVRGRDEMLRTPVSARRLDILEWLKNPAAHFPKPRHGDPVEDGVTADAMAEKLGVSRKVAETHLGLLVDLGLLRTKRIRRRVHYRRDEMRIAEVARMFEKGW</sequence>
<evidence type="ECO:0000259" key="4">
    <source>
        <dbReference type="PROSITE" id="PS50987"/>
    </source>
</evidence>
<dbReference type="InterPro" id="IPR001845">
    <property type="entry name" value="HTH_ArsR_DNA-bd_dom"/>
</dbReference>
<evidence type="ECO:0000256" key="2">
    <source>
        <dbReference type="ARBA" id="ARBA00023125"/>
    </source>
</evidence>
<dbReference type="InterPro" id="IPR036388">
    <property type="entry name" value="WH-like_DNA-bd_sf"/>
</dbReference>
<evidence type="ECO:0000313" key="5">
    <source>
        <dbReference type="EMBL" id="GAA4061358.1"/>
    </source>
</evidence>
<dbReference type="PROSITE" id="PS50987">
    <property type="entry name" value="HTH_ARSR_2"/>
    <property type="match status" value="1"/>
</dbReference>
<protein>
    <submittedName>
        <fullName evidence="5">Helix-turn-helix domain-containing protein</fullName>
    </submittedName>
</protein>
<dbReference type="Proteomes" id="UP001499984">
    <property type="component" value="Unassembled WGS sequence"/>
</dbReference>
<proteinExistence type="predicted"/>
<dbReference type="InterPro" id="IPR036390">
    <property type="entry name" value="WH_DNA-bd_sf"/>
</dbReference>
<keyword evidence="6" id="KW-1185">Reference proteome</keyword>
<keyword evidence="1" id="KW-0805">Transcription regulation</keyword>
<keyword evidence="2" id="KW-0238">DNA-binding</keyword>
<dbReference type="EMBL" id="BAAAZY010000010">
    <property type="protein sequence ID" value="GAA4061358.1"/>
    <property type="molecule type" value="Genomic_DNA"/>
</dbReference>
<gene>
    <name evidence="5" type="ORF">GCM10022233_38580</name>
</gene>
<dbReference type="SUPFAM" id="SSF46785">
    <property type="entry name" value="Winged helix' DNA-binding domain"/>
    <property type="match status" value="1"/>
</dbReference>
<keyword evidence="3" id="KW-0804">Transcription</keyword>
<dbReference type="Gene3D" id="1.10.10.10">
    <property type="entry name" value="Winged helix-like DNA-binding domain superfamily/Winged helix DNA-binding domain"/>
    <property type="match status" value="1"/>
</dbReference>
<organism evidence="5 6">
    <name type="scientific">Streptomyces shaanxiensis</name>
    <dbReference type="NCBI Taxonomy" id="653357"/>
    <lineage>
        <taxon>Bacteria</taxon>
        <taxon>Bacillati</taxon>
        <taxon>Actinomycetota</taxon>
        <taxon>Actinomycetes</taxon>
        <taxon>Kitasatosporales</taxon>
        <taxon>Streptomycetaceae</taxon>
        <taxon>Streptomyces</taxon>
    </lineage>
</organism>
<dbReference type="InterPro" id="IPR051081">
    <property type="entry name" value="HTH_MetalResp_TranReg"/>
</dbReference>
<evidence type="ECO:0000256" key="1">
    <source>
        <dbReference type="ARBA" id="ARBA00023015"/>
    </source>
</evidence>
<feature type="domain" description="HTH arsR-type" evidence="4">
    <location>
        <begin position="1"/>
        <end position="106"/>
    </location>
</feature>
<name>A0ABP7V892_9ACTN</name>
<evidence type="ECO:0000313" key="6">
    <source>
        <dbReference type="Proteomes" id="UP001499984"/>
    </source>
</evidence>
<comment type="caution">
    <text evidence="5">The sequence shown here is derived from an EMBL/GenBank/DDBJ whole genome shotgun (WGS) entry which is preliminary data.</text>
</comment>